<evidence type="ECO:0000313" key="2">
    <source>
        <dbReference type="EMBL" id="KAF5179549.1"/>
    </source>
</evidence>
<organism evidence="2 3">
    <name type="scientific">Thalictrum thalictroides</name>
    <name type="common">Rue-anemone</name>
    <name type="synonym">Anemone thalictroides</name>
    <dbReference type="NCBI Taxonomy" id="46969"/>
    <lineage>
        <taxon>Eukaryota</taxon>
        <taxon>Viridiplantae</taxon>
        <taxon>Streptophyta</taxon>
        <taxon>Embryophyta</taxon>
        <taxon>Tracheophyta</taxon>
        <taxon>Spermatophyta</taxon>
        <taxon>Magnoliopsida</taxon>
        <taxon>Ranunculales</taxon>
        <taxon>Ranunculaceae</taxon>
        <taxon>Thalictroideae</taxon>
        <taxon>Thalictrum</taxon>
    </lineage>
</organism>
<evidence type="ECO:0000313" key="3">
    <source>
        <dbReference type="Proteomes" id="UP000554482"/>
    </source>
</evidence>
<feature type="region of interest" description="Disordered" evidence="1">
    <location>
        <begin position="1"/>
        <end position="79"/>
    </location>
</feature>
<dbReference type="Proteomes" id="UP000554482">
    <property type="component" value="Unassembled WGS sequence"/>
</dbReference>
<dbReference type="EMBL" id="JABWDY010038636">
    <property type="protein sequence ID" value="KAF5179549.1"/>
    <property type="molecule type" value="Genomic_DNA"/>
</dbReference>
<feature type="compositionally biased region" description="Basic and acidic residues" evidence="1">
    <location>
        <begin position="60"/>
        <end position="72"/>
    </location>
</feature>
<gene>
    <name evidence="2" type="ORF">FRX31_030861</name>
</gene>
<sequence>NVSLRERQSSNTRNHRGNYNYDRNDRYSDREGHWNNNSRPRASGRSYGRHQDRLASSNSRAERSWESHRHDSFPSANNVSCQYGIWDVSVASS</sequence>
<dbReference type="AlphaFoldDB" id="A0A7J6V3C8"/>
<protein>
    <submittedName>
        <fullName evidence="2">Uncharacterized protein</fullName>
    </submittedName>
</protein>
<comment type="caution">
    <text evidence="2">The sequence shown here is derived from an EMBL/GenBank/DDBJ whole genome shotgun (WGS) entry which is preliminary data.</text>
</comment>
<accession>A0A7J6V3C8</accession>
<keyword evidence="3" id="KW-1185">Reference proteome</keyword>
<feature type="compositionally biased region" description="Basic and acidic residues" evidence="1">
    <location>
        <begin position="22"/>
        <end position="33"/>
    </location>
</feature>
<reference evidence="2 3" key="1">
    <citation type="submission" date="2020-06" db="EMBL/GenBank/DDBJ databases">
        <title>Transcriptomic and genomic resources for Thalictrum thalictroides and T. hernandezii: Facilitating candidate gene discovery in an emerging model plant lineage.</title>
        <authorList>
            <person name="Arias T."/>
            <person name="Riano-Pachon D.M."/>
            <person name="Di Stilio V.S."/>
        </authorList>
    </citation>
    <scope>NUCLEOTIDE SEQUENCE [LARGE SCALE GENOMIC DNA]</scope>
    <source>
        <strain evidence="3">cv. WT478/WT964</strain>
        <tissue evidence="2">Leaves</tissue>
    </source>
</reference>
<evidence type="ECO:0000256" key="1">
    <source>
        <dbReference type="SAM" id="MobiDB-lite"/>
    </source>
</evidence>
<name>A0A7J6V3C8_THATH</name>
<proteinExistence type="predicted"/>
<feature type="non-terminal residue" evidence="2">
    <location>
        <position position="1"/>
    </location>
</feature>